<dbReference type="Proteomes" id="UP000001700">
    <property type="component" value="Chromosome"/>
</dbReference>
<keyword evidence="4 5" id="KW-0460">Magnesium</keyword>
<comment type="subcellular location">
    <subcellularLocation>
        <location evidence="5">Cytoplasm</location>
    </subcellularLocation>
</comment>
<dbReference type="PANTHER" id="PTHR10286">
    <property type="entry name" value="INORGANIC PYROPHOSPHATASE"/>
    <property type="match status" value="1"/>
</dbReference>
<proteinExistence type="inferred from homology"/>
<name>D4G881_RIEPU</name>
<dbReference type="GO" id="GO:0004427">
    <property type="term" value="F:inorganic diphosphate phosphatase activity"/>
    <property type="evidence" value="ECO:0007669"/>
    <property type="project" value="UniProtKB-UniRule"/>
</dbReference>
<dbReference type="CDD" id="cd00412">
    <property type="entry name" value="pyrophosphatase"/>
    <property type="match status" value="1"/>
</dbReference>
<dbReference type="InterPro" id="IPR036649">
    <property type="entry name" value="Pyrophosphatase_sf"/>
</dbReference>
<dbReference type="eggNOG" id="COG0221">
    <property type="taxonomic scope" value="Bacteria"/>
</dbReference>
<dbReference type="InterPro" id="IPR008162">
    <property type="entry name" value="Pyrophosphatase"/>
</dbReference>
<feature type="binding site" evidence="5">
    <location>
        <position position="31"/>
    </location>
    <ligand>
        <name>substrate</name>
    </ligand>
</feature>
<dbReference type="PROSITE" id="PS00387">
    <property type="entry name" value="PPASE"/>
    <property type="match status" value="1"/>
</dbReference>
<sequence length="180" mass="20599">MNSFSNIPSGKKLPYDFFSIIEISSGSKIVKYEIDKKLGAFFVDRFIPSLMSYPCNYGYINQTIGEDGDPIDVLVLTPHPVRSGSVIRCRPIGTLKMRDESGVDTKIISVPHRSLTTNYDKIKDVSDLSEHIRKRIIYFFQHYKDLEEKRWTSVEGLGNFSSACDEISKAVSRRECKRNF</sequence>
<dbReference type="Gene3D" id="3.90.80.10">
    <property type="entry name" value="Inorganic pyrophosphatase"/>
    <property type="match status" value="1"/>
</dbReference>
<dbReference type="EC" id="3.6.1.1" evidence="5"/>
<comment type="cofactor">
    <cofactor evidence="1 5">
        <name>Mg(2+)</name>
        <dbReference type="ChEBI" id="CHEBI:18420"/>
    </cofactor>
</comment>
<dbReference type="GO" id="GO:0000287">
    <property type="term" value="F:magnesium ion binding"/>
    <property type="evidence" value="ECO:0007669"/>
    <property type="project" value="UniProtKB-UniRule"/>
</dbReference>
<comment type="function">
    <text evidence="5">Catalyzes the hydrolysis of inorganic pyrophosphate (PPi) forming two phosphate ions.</text>
</comment>
<dbReference type="RefSeq" id="WP_013087534.1">
    <property type="nucleotide sequence ID" value="NC_014109.1"/>
</dbReference>
<dbReference type="GO" id="GO:0006796">
    <property type="term" value="P:phosphate-containing compound metabolic process"/>
    <property type="evidence" value="ECO:0007669"/>
    <property type="project" value="InterPro"/>
</dbReference>
<dbReference type="KEGG" id="rip:RIEPE_0286"/>
<dbReference type="STRING" id="515618.RIEPE_0286"/>
<keyword evidence="5" id="KW-0963">Cytoplasm</keyword>
<evidence type="ECO:0000313" key="6">
    <source>
        <dbReference type="EMBL" id="ADD79545.1"/>
    </source>
</evidence>
<dbReference type="NCBIfam" id="NF002317">
    <property type="entry name" value="PRK01250.1"/>
    <property type="match status" value="1"/>
</dbReference>
<feature type="binding site" evidence="5">
    <location>
        <position position="67"/>
    </location>
    <ligand>
        <name>Mg(2+)</name>
        <dbReference type="ChEBI" id="CHEBI:18420"/>
        <label>1</label>
    </ligand>
</feature>
<evidence type="ECO:0000256" key="3">
    <source>
        <dbReference type="ARBA" id="ARBA00022801"/>
    </source>
</evidence>
<evidence type="ECO:0000256" key="2">
    <source>
        <dbReference type="ARBA" id="ARBA00022723"/>
    </source>
</evidence>
<dbReference type="HAMAP" id="MF_00209">
    <property type="entry name" value="Inorganic_PPase"/>
    <property type="match status" value="1"/>
</dbReference>
<dbReference type="EMBL" id="CP001085">
    <property type="protein sequence ID" value="ADD79545.1"/>
    <property type="molecule type" value="Genomic_DNA"/>
</dbReference>
<evidence type="ECO:0000256" key="5">
    <source>
        <dbReference type="HAMAP-Rule" id="MF_00209"/>
    </source>
</evidence>
<feature type="binding site" evidence="5">
    <location>
        <position position="57"/>
    </location>
    <ligand>
        <name>substrate</name>
    </ligand>
</feature>
<comment type="catalytic activity">
    <reaction evidence="5">
        <text>diphosphate + H2O = 2 phosphate + H(+)</text>
        <dbReference type="Rhea" id="RHEA:24576"/>
        <dbReference type="ChEBI" id="CHEBI:15377"/>
        <dbReference type="ChEBI" id="CHEBI:15378"/>
        <dbReference type="ChEBI" id="CHEBI:33019"/>
        <dbReference type="ChEBI" id="CHEBI:43474"/>
        <dbReference type="EC" id="3.6.1.1"/>
    </reaction>
</comment>
<feature type="binding site" evidence="5">
    <location>
        <position position="104"/>
    </location>
    <ligand>
        <name>Mg(2+)</name>
        <dbReference type="ChEBI" id="CHEBI:18420"/>
        <label>1</label>
    </ligand>
</feature>
<protein>
    <recommendedName>
        <fullName evidence="5">Inorganic pyrophosphatase</fullName>
        <ecNumber evidence="5">3.6.1.1</ecNumber>
    </recommendedName>
    <alternativeName>
        <fullName evidence="5">Pyrophosphate phospho-hydrolase</fullName>
        <shortName evidence="5">PPase</shortName>
    </alternativeName>
</protein>
<keyword evidence="7" id="KW-1185">Reference proteome</keyword>
<dbReference type="SUPFAM" id="SSF50324">
    <property type="entry name" value="Inorganic pyrophosphatase"/>
    <property type="match status" value="1"/>
</dbReference>
<organism evidence="6 7">
    <name type="scientific">Riesia pediculicola (strain USDA)</name>
    <dbReference type="NCBI Taxonomy" id="515618"/>
    <lineage>
        <taxon>Bacteria</taxon>
        <taxon>Pseudomonadati</taxon>
        <taxon>Pseudomonadota</taxon>
        <taxon>Gammaproteobacteria</taxon>
        <taxon>Enterobacterales</taxon>
        <taxon>Enterobacteriaceae</taxon>
        <taxon>Candidatus Riesia</taxon>
    </lineage>
</organism>
<evidence type="ECO:0000313" key="7">
    <source>
        <dbReference type="Proteomes" id="UP000001700"/>
    </source>
</evidence>
<keyword evidence="2 5" id="KW-0479">Metal-binding</keyword>
<reference evidence="6" key="1">
    <citation type="submission" date="2008-05" db="EMBL/GenBank/DDBJ databases">
        <title>Genome sequence of Riesia pediculicola USDA.</title>
        <authorList>
            <person name="Kirkness E.F."/>
        </authorList>
    </citation>
    <scope>NUCLEOTIDE SEQUENCE [LARGE SCALE GENOMIC DNA]</scope>
    <source>
        <strain evidence="6">USDA</strain>
    </source>
</reference>
<feature type="binding site" evidence="5">
    <location>
        <position position="72"/>
    </location>
    <ligand>
        <name>Mg(2+)</name>
        <dbReference type="ChEBI" id="CHEBI:18420"/>
        <label>2</label>
    </ligand>
</feature>
<keyword evidence="3 5" id="KW-0378">Hydrolase</keyword>
<dbReference type="HOGENOM" id="CLU_073198_1_0_6"/>
<dbReference type="AlphaFoldDB" id="D4G881"/>
<feature type="binding site" evidence="5">
    <location>
        <position position="45"/>
    </location>
    <ligand>
        <name>substrate</name>
    </ligand>
</feature>
<feature type="binding site" evidence="5">
    <location>
        <position position="72"/>
    </location>
    <ligand>
        <name>Mg(2+)</name>
        <dbReference type="ChEBI" id="CHEBI:18420"/>
        <label>1</label>
    </ligand>
</feature>
<dbReference type="Pfam" id="PF00719">
    <property type="entry name" value="Pyrophosphatase"/>
    <property type="match status" value="1"/>
</dbReference>
<accession>D4G881</accession>
<evidence type="ECO:0000256" key="1">
    <source>
        <dbReference type="ARBA" id="ARBA00001946"/>
    </source>
</evidence>
<comment type="subunit">
    <text evidence="5">Homohexamer.</text>
</comment>
<feature type="binding site" evidence="5">
    <location>
        <position position="143"/>
    </location>
    <ligand>
        <name>substrate</name>
    </ligand>
</feature>
<comment type="similarity">
    <text evidence="5">Belongs to the PPase family.</text>
</comment>
<gene>
    <name evidence="5 6" type="primary">ppa</name>
    <name evidence="6" type="ordered locus">RIEPE_0286</name>
</gene>
<dbReference type="OrthoDB" id="5187599at2"/>
<dbReference type="GO" id="GO:0005737">
    <property type="term" value="C:cytoplasm"/>
    <property type="evidence" value="ECO:0007669"/>
    <property type="project" value="UniProtKB-SubCell"/>
</dbReference>
<evidence type="ECO:0000256" key="4">
    <source>
        <dbReference type="ARBA" id="ARBA00022842"/>
    </source>
</evidence>